<evidence type="ECO:0000256" key="5">
    <source>
        <dbReference type="ARBA" id="ARBA00022729"/>
    </source>
</evidence>
<evidence type="ECO:0000256" key="10">
    <source>
        <dbReference type="RuleBase" id="RU361208"/>
    </source>
</evidence>
<dbReference type="InterPro" id="IPR009939">
    <property type="entry name" value="Chitosanase_fungal"/>
</dbReference>
<keyword evidence="5 10" id="KW-0732">Signal</keyword>
<dbReference type="GO" id="GO:0005576">
    <property type="term" value="C:extracellular region"/>
    <property type="evidence" value="ECO:0007669"/>
    <property type="project" value="UniProtKB-SubCell"/>
</dbReference>
<comment type="caution">
    <text evidence="11">The sequence shown here is derived from an EMBL/GenBank/DDBJ whole genome shotgun (WGS) entry which is preliminary data.</text>
</comment>
<dbReference type="GeneID" id="28852843"/>
<evidence type="ECO:0000256" key="2">
    <source>
        <dbReference type="ARBA" id="ARBA00004613"/>
    </source>
</evidence>
<dbReference type="RefSeq" id="XP_018137449.1">
    <property type="nucleotide sequence ID" value="XM_018288849.1"/>
</dbReference>
<accession>A0A179F1U1</accession>
<dbReference type="EMBL" id="LSBJ02000011">
    <property type="protein sequence ID" value="OAQ59425.1"/>
    <property type="molecule type" value="Genomic_DNA"/>
</dbReference>
<feature type="signal peptide" evidence="10">
    <location>
        <begin position="1"/>
        <end position="18"/>
    </location>
</feature>
<reference evidence="11 12" key="1">
    <citation type="journal article" date="2016" name="PLoS Pathog.">
        <title>Biosynthesis of antibiotic leucinostatins in bio-control fungus Purpureocillium lilacinum and their inhibition on phytophthora revealed by genome mining.</title>
        <authorList>
            <person name="Wang G."/>
            <person name="Liu Z."/>
            <person name="Lin R."/>
            <person name="Li E."/>
            <person name="Mao Z."/>
            <person name="Ling J."/>
            <person name="Yang Y."/>
            <person name="Yin W.B."/>
            <person name="Xie B."/>
        </authorList>
    </citation>
    <scope>NUCLEOTIDE SEQUENCE [LARGE SCALE GENOMIC DNA]</scope>
    <source>
        <strain evidence="11">170</strain>
    </source>
</reference>
<keyword evidence="7" id="KW-0119">Carbohydrate metabolism</keyword>
<dbReference type="GO" id="GO:0016977">
    <property type="term" value="F:chitosanase activity"/>
    <property type="evidence" value="ECO:0007669"/>
    <property type="project" value="UniProtKB-EC"/>
</dbReference>
<comment type="subcellular location">
    <subcellularLocation>
        <location evidence="2 10">Secreted</location>
    </subcellularLocation>
</comment>
<dbReference type="Pfam" id="PF07335">
    <property type="entry name" value="Glyco_hydro_75"/>
    <property type="match status" value="1"/>
</dbReference>
<name>A0A179F1U1_METCM</name>
<comment type="catalytic activity">
    <reaction evidence="1 10">
        <text>Endohydrolysis of beta-(1-&gt;4)-linkages between D-glucosamine residues in a partly acetylated chitosan.</text>
        <dbReference type="EC" id="3.2.1.132"/>
    </reaction>
</comment>
<dbReference type="PANTHER" id="PTHR42061">
    <property type="entry name" value="ENDO-CHITOSANASE"/>
    <property type="match status" value="1"/>
</dbReference>
<feature type="chain" id="PRO_5007950140" description="Endo-chitosanase" evidence="10">
    <location>
        <begin position="19"/>
        <end position="251"/>
    </location>
</feature>
<comment type="similarity">
    <text evidence="3 10">Belongs to the glycosyl hydrolase 75 family.</text>
</comment>
<dbReference type="PANTHER" id="PTHR42061:SF9">
    <property type="entry name" value="ENDO-CHITOSANASE"/>
    <property type="match status" value="1"/>
</dbReference>
<keyword evidence="6 10" id="KW-0378">Hydrolase</keyword>
<evidence type="ECO:0000313" key="11">
    <source>
        <dbReference type="EMBL" id="OAQ59425.1"/>
    </source>
</evidence>
<evidence type="ECO:0000256" key="3">
    <source>
        <dbReference type="ARBA" id="ARBA00007799"/>
    </source>
</evidence>
<organism evidence="11 12">
    <name type="scientific">Pochonia chlamydosporia 170</name>
    <dbReference type="NCBI Taxonomy" id="1380566"/>
    <lineage>
        <taxon>Eukaryota</taxon>
        <taxon>Fungi</taxon>
        <taxon>Dikarya</taxon>
        <taxon>Ascomycota</taxon>
        <taxon>Pezizomycotina</taxon>
        <taxon>Sordariomycetes</taxon>
        <taxon>Hypocreomycetidae</taxon>
        <taxon>Hypocreales</taxon>
        <taxon>Clavicipitaceae</taxon>
        <taxon>Pochonia</taxon>
    </lineage>
</organism>
<evidence type="ECO:0000256" key="1">
    <source>
        <dbReference type="ARBA" id="ARBA00000405"/>
    </source>
</evidence>
<dbReference type="AlphaFoldDB" id="A0A179F1U1"/>
<evidence type="ECO:0000313" key="12">
    <source>
        <dbReference type="Proteomes" id="UP000078397"/>
    </source>
</evidence>
<gene>
    <name evidence="11" type="ORF">VFPPC_10483</name>
</gene>
<sequence>MHLNIPLATVSIAALASAATVPDNVKKFLDSVRSQGECTNKLQTGLTLSDSESDTDNTYSYCGDRQGVIYLQGTGGKLADMDVDCDGATVPIDGDTRCNASQDTIPETTFKDNVKQFGIDDLNAYIHSYVVFGNTGSKEGFVNFNPQEFGMEPLSVMAVVCGDQMFYGVWGDTNGDDQPRAAIGEASLSLATLCFGNGINGNAGHGEPDVLYIGFTGRDSVADASVNWKAGSAQEFQDSLATFGDRLIKNL</sequence>
<dbReference type="Proteomes" id="UP000078397">
    <property type="component" value="Unassembled WGS sequence"/>
</dbReference>
<evidence type="ECO:0000256" key="9">
    <source>
        <dbReference type="ARBA" id="ARBA00023326"/>
    </source>
</evidence>
<dbReference type="OrthoDB" id="4756206at2759"/>
<keyword evidence="12" id="KW-1185">Reference proteome</keyword>
<keyword evidence="4" id="KW-0964">Secreted</keyword>
<dbReference type="EC" id="3.2.1.132" evidence="10"/>
<comment type="function">
    <text evidence="10">Chitosanase catalyzing the endo-type cleavage of chitosan, the deacylated form of chitin. Chitosanase may be crucial in the degradation of the deacetylated portion of chitin in the fungal cell wall.</text>
</comment>
<keyword evidence="8 10" id="KW-0326">Glycosidase</keyword>
<dbReference type="KEGG" id="pchm:VFPPC_10483"/>
<protein>
    <recommendedName>
        <fullName evidence="10">Endo-chitosanase</fullName>
        <ecNumber evidence="10">3.2.1.132</ecNumber>
    </recommendedName>
</protein>
<keyword evidence="9 10" id="KW-0624">Polysaccharide degradation</keyword>
<evidence type="ECO:0000256" key="7">
    <source>
        <dbReference type="ARBA" id="ARBA00023277"/>
    </source>
</evidence>
<evidence type="ECO:0000256" key="4">
    <source>
        <dbReference type="ARBA" id="ARBA00022525"/>
    </source>
</evidence>
<evidence type="ECO:0000256" key="6">
    <source>
        <dbReference type="ARBA" id="ARBA00022801"/>
    </source>
</evidence>
<dbReference type="GO" id="GO:0000272">
    <property type="term" value="P:polysaccharide catabolic process"/>
    <property type="evidence" value="ECO:0007669"/>
    <property type="project" value="UniProtKB-KW"/>
</dbReference>
<dbReference type="STRING" id="1380566.A0A179F1U1"/>
<proteinExistence type="inferred from homology"/>
<evidence type="ECO:0000256" key="8">
    <source>
        <dbReference type="ARBA" id="ARBA00023295"/>
    </source>
</evidence>